<evidence type="ECO:0000313" key="5">
    <source>
        <dbReference type="Proteomes" id="UP001358614"/>
    </source>
</evidence>
<dbReference type="Pfam" id="PF00996">
    <property type="entry name" value="GDI"/>
    <property type="match status" value="1"/>
</dbReference>
<dbReference type="Proteomes" id="UP001358614">
    <property type="component" value="Chromosome 1"/>
</dbReference>
<dbReference type="Gene3D" id="3.30.519.10">
    <property type="entry name" value="Guanine Nucleotide Dissociation Inhibitor, domain 2"/>
    <property type="match status" value="1"/>
</dbReference>
<dbReference type="Gene3D" id="3.50.50.60">
    <property type="entry name" value="FAD/NAD(P)-binding domain"/>
    <property type="match status" value="1"/>
</dbReference>
<dbReference type="GeneID" id="91102653"/>
<dbReference type="AlphaFoldDB" id="A0AAX4KKC0"/>
<dbReference type="PIRSF" id="PIRSF037514">
    <property type="entry name" value="Rab_ger_ger_transf_A_fun"/>
    <property type="match status" value="1"/>
</dbReference>
<comment type="similarity">
    <text evidence="1 2">Belongs to the Rab GDI family.</text>
</comment>
<dbReference type="GO" id="GO:0005634">
    <property type="term" value="C:nucleus"/>
    <property type="evidence" value="ECO:0007669"/>
    <property type="project" value="TreeGrafter"/>
</dbReference>
<dbReference type="InterPro" id="IPR018203">
    <property type="entry name" value="GDP_dissociation_inhibitor"/>
</dbReference>
<dbReference type="InterPro" id="IPR036188">
    <property type="entry name" value="FAD/NAD-bd_sf"/>
</dbReference>
<dbReference type="SUPFAM" id="SSF51905">
    <property type="entry name" value="FAD/NAD(P)-binding domain"/>
    <property type="match status" value="1"/>
</dbReference>
<dbReference type="KEGG" id="ker:91102653"/>
<evidence type="ECO:0000256" key="3">
    <source>
        <dbReference type="SAM" id="MobiDB-lite"/>
    </source>
</evidence>
<sequence>MSNPELELDHYDVIVIGTGLAESIAAASLAKAGKSVLHLDPNEYYGGEQASLTLDELVEWSNSQSSSASSSSSSWNVKYSSTSTTPLDERLQNDRRRYALSLFSAILPSRGDLIDTLISSDVSKYVSFRILDSISLYTSEGEFKKVPGSKEEIFKDKTISLMDKRKLMKFLLFAASDFEESEILKGKENQPLIQFLQTSFSLPTPLSESIIYAISHCSSPSEQTLPALVRTRRYLKSIGRYGNNAFLVGQYGGAGEIAQGFCRACAVFGGTYVLGPSAKPTSIAETPEGVTLDIPCHPRPATASHLISSPNHIPPTLFDTPPSGNPEEQLHTAHCIAITKTLPEALRRKPISSQKTADEEQEQVENDDTSLIVFPTENGRVVRCYVNGEGTGSCPPGQYIIYLSTSIPHISTPSPSEILQPYLAKITNDSVFSAYYVSSRPSSASIPASVSDKIIVLKPYAGSELLTEGLDWEAKQGKAAYHAVIGEGGKGFFEKDITEEEEMGIEDM</sequence>
<accession>A0AAX4KKC0</accession>
<evidence type="ECO:0000256" key="1">
    <source>
        <dbReference type="ARBA" id="ARBA00005593"/>
    </source>
</evidence>
<dbReference type="GO" id="GO:0005968">
    <property type="term" value="C:Rab-protein geranylgeranyltransferase complex"/>
    <property type="evidence" value="ECO:0007669"/>
    <property type="project" value="TreeGrafter"/>
</dbReference>
<dbReference type="PRINTS" id="PR00891">
    <property type="entry name" value="RABGDIREP"/>
</dbReference>
<proteinExistence type="inferred from homology"/>
<reference evidence="4 5" key="1">
    <citation type="submission" date="2024-01" db="EMBL/GenBank/DDBJ databases">
        <title>Comparative genomics of Cryptococcus and Kwoniella reveals pathogenesis evolution and contrasting modes of karyotype evolution via chromosome fusion or intercentromeric recombination.</title>
        <authorList>
            <person name="Coelho M.A."/>
            <person name="David-Palma M."/>
            <person name="Shea T."/>
            <person name="Bowers K."/>
            <person name="McGinley-Smith S."/>
            <person name="Mohammad A.W."/>
            <person name="Gnirke A."/>
            <person name="Yurkov A.M."/>
            <person name="Nowrousian M."/>
            <person name="Sun S."/>
            <person name="Cuomo C.A."/>
            <person name="Heitman J."/>
        </authorList>
    </citation>
    <scope>NUCLEOTIDE SEQUENCE [LARGE SCALE GENOMIC DNA]</scope>
    <source>
        <strain evidence="4 5">PYCC6329</strain>
    </source>
</reference>
<dbReference type="PANTHER" id="PTHR11787">
    <property type="entry name" value="RAB GDP-DISSOCIATION INHIBITOR"/>
    <property type="match status" value="1"/>
</dbReference>
<feature type="compositionally biased region" description="Low complexity" evidence="3">
    <location>
        <begin position="65"/>
        <end position="83"/>
    </location>
</feature>
<gene>
    <name evidence="4" type="ORF">V865_003851</name>
</gene>
<evidence type="ECO:0000256" key="2">
    <source>
        <dbReference type="PIRNR" id="PIRNR037514"/>
    </source>
</evidence>
<protein>
    <recommendedName>
        <fullName evidence="2">Rab proteins geranylgeranyltransferase</fullName>
    </recommendedName>
</protein>
<name>A0AAX4KKC0_9TREE</name>
<dbReference type="RefSeq" id="XP_066083735.1">
    <property type="nucleotide sequence ID" value="XM_066227638.1"/>
</dbReference>
<dbReference type="GO" id="GO:0005829">
    <property type="term" value="C:cytosol"/>
    <property type="evidence" value="ECO:0007669"/>
    <property type="project" value="TreeGrafter"/>
</dbReference>
<dbReference type="GO" id="GO:0005092">
    <property type="term" value="F:GDP-dissociation inhibitor activity"/>
    <property type="evidence" value="ECO:0007669"/>
    <property type="project" value="UniProtKB-UniRule"/>
</dbReference>
<dbReference type="GO" id="GO:0007264">
    <property type="term" value="P:small GTPase-mediated signal transduction"/>
    <property type="evidence" value="ECO:0007669"/>
    <property type="project" value="UniProtKB-UniRule"/>
</dbReference>
<dbReference type="PANTHER" id="PTHR11787:SF4">
    <property type="entry name" value="CHM, RAB ESCORT PROTEIN 1"/>
    <property type="match status" value="1"/>
</dbReference>
<keyword evidence="5" id="KW-1185">Reference proteome</keyword>
<dbReference type="InterPro" id="IPR017230">
    <property type="entry name" value="Mrs6"/>
</dbReference>
<dbReference type="Gene3D" id="1.10.405.10">
    <property type="entry name" value="Guanine Nucleotide Dissociation Inhibitor, domain 1"/>
    <property type="match status" value="1"/>
</dbReference>
<dbReference type="GO" id="GO:0016192">
    <property type="term" value="P:vesicle-mediated transport"/>
    <property type="evidence" value="ECO:0007669"/>
    <property type="project" value="TreeGrafter"/>
</dbReference>
<dbReference type="FunFam" id="1.10.405.10:FF:000003">
    <property type="entry name" value="Rab proteins geranylgeranyltransferase component A"/>
    <property type="match status" value="1"/>
</dbReference>
<organism evidence="4 5">
    <name type="scientific">Kwoniella europaea PYCC6329</name>
    <dbReference type="NCBI Taxonomy" id="1423913"/>
    <lineage>
        <taxon>Eukaryota</taxon>
        <taxon>Fungi</taxon>
        <taxon>Dikarya</taxon>
        <taxon>Basidiomycota</taxon>
        <taxon>Agaricomycotina</taxon>
        <taxon>Tremellomycetes</taxon>
        <taxon>Tremellales</taxon>
        <taxon>Cryptococcaceae</taxon>
        <taxon>Kwoniella</taxon>
    </lineage>
</organism>
<dbReference type="EMBL" id="CP144089">
    <property type="protein sequence ID" value="WWD05768.1"/>
    <property type="molecule type" value="Genomic_DNA"/>
</dbReference>
<evidence type="ECO:0000313" key="4">
    <source>
        <dbReference type="EMBL" id="WWD05768.1"/>
    </source>
</evidence>
<feature type="region of interest" description="Disordered" evidence="3">
    <location>
        <begin position="65"/>
        <end position="86"/>
    </location>
</feature>